<dbReference type="AlphaFoldDB" id="A0A1E7DJX3"/>
<protein>
    <submittedName>
        <fullName evidence="1">Uncharacterized protein</fullName>
    </submittedName>
</protein>
<dbReference type="Proteomes" id="UP000095658">
    <property type="component" value="Unassembled WGS sequence"/>
</dbReference>
<gene>
    <name evidence="1" type="ORF">BA724_14105</name>
</gene>
<dbReference type="RefSeq" id="WP_069939992.1">
    <property type="nucleotide sequence ID" value="NZ_MAMP01000026.1"/>
</dbReference>
<keyword evidence="2" id="KW-1185">Reference proteome</keyword>
<sequence>MNTVVIVKNAMLRFVEVTERTVDYSIIERESKQHTKSTYLGKGIFAITSNHGKNQPVYRLKLENCSKRIVGNFMLANGKGDQCTSLTEEQEDFIIQNCEVTQETNYYNVV</sequence>
<proteinExistence type="predicted"/>
<comment type="caution">
    <text evidence="1">The sequence shown here is derived from an EMBL/GenBank/DDBJ whole genome shotgun (WGS) entry which is preliminary data.</text>
</comment>
<organism evidence="1 2">
    <name type="scientific">Domibacillus iocasae</name>
    <dbReference type="NCBI Taxonomy" id="1714016"/>
    <lineage>
        <taxon>Bacteria</taxon>
        <taxon>Bacillati</taxon>
        <taxon>Bacillota</taxon>
        <taxon>Bacilli</taxon>
        <taxon>Bacillales</taxon>
        <taxon>Bacillaceae</taxon>
        <taxon>Domibacillus</taxon>
    </lineage>
</organism>
<name>A0A1E7DJX3_9BACI</name>
<reference evidence="1 2" key="1">
    <citation type="submission" date="2016-06" db="EMBL/GenBank/DDBJ databases">
        <title>Domibacillus iocasae genome sequencing.</title>
        <authorList>
            <person name="Verma A."/>
            <person name="Pal Y."/>
            <person name="Ojha A.K."/>
            <person name="Krishnamurthi S."/>
        </authorList>
    </citation>
    <scope>NUCLEOTIDE SEQUENCE [LARGE SCALE GENOMIC DNA]</scope>
    <source>
        <strain evidence="1 2">DSM 29979</strain>
    </source>
</reference>
<dbReference type="EMBL" id="MAMP01000026">
    <property type="protein sequence ID" value="OES43376.1"/>
    <property type="molecule type" value="Genomic_DNA"/>
</dbReference>
<evidence type="ECO:0000313" key="2">
    <source>
        <dbReference type="Proteomes" id="UP000095658"/>
    </source>
</evidence>
<accession>A0A1E7DJX3</accession>
<evidence type="ECO:0000313" key="1">
    <source>
        <dbReference type="EMBL" id="OES43376.1"/>
    </source>
</evidence>
<dbReference type="OrthoDB" id="9835616at2"/>